<gene>
    <name evidence="1" type="ORF">HPB50_000748</name>
</gene>
<accession>A0ACB7SU24</accession>
<dbReference type="Proteomes" id="UP000821845">
    <property type="component" value="Chromosome 2"/>
</dbReference>
<reference evidence="1" key="1">
    <citation type="submission" date="2020-05" db="EMBL/GenBank/DDBJ databases">
        <title>Large-scale comparative analyses of tick genomes elucidate their genetic diversity and vector capacities.</title>
        <authorList>
            <person name="Jia N."/>
            <person name="Wang J."/>
            <person name="Shi W."/>
            <person name="Du L."/>
            <person name="Sun Y."/>
            <person name="Zhan W."/>
            <person name="Jiang J."/>
            <person name="Wang Q."/>
            <person name="Zhang B."/>
            <person name="Ji P."/>
            <person name="Sakyi L.B."/>
            <person name="Cui X."/>
            <person name="Yuan T."/>
            <person name="Jiang B."/>
            <person name="Yang W."/>
            <person name="Lam T.T.-Y."/>
            <person name="Chang Q."/>
            <person name="Ding S."/>
            <person name="Wang X."/>
            <person name="Zhu J."/>
            <person name="Ruan X."/>
            <person name="Zhao L."/>
            <person name="Wei J."/>
            <person name="Que T."/>
            <person name="Du C."/>
            <person name="Cheng J."/>
            <person name="Dai P."/>
            <person name="Han X."/>
            <person name="Huang E."/>
            <person name="Gao Y."/>
            <person name="Liu J."/>
            <person name="Shao H."/>
            <person name="Ye R."/>
            <person name="Li L."/>
            <person name="Wei W."/>
            <person name="Wang X."/>
            <person name="Wang C."/>
            <person name="Yang T."/>
            <person name="Huo Q."/>
            <person name="Li W."/>
            <person name="Guo W."/>
            <person name="Chen H."/>
            <person name="Zhou L."/>
            <person name="Ni X."/>
            <person name="Tian J."/>
            <person name="Zhou Y."/>
            <person name="Sheng Y."/>
            <person name="Liu T."/>
            <person name="Pan Y."/>
            <person name="Xia L."/>
            <person name="Li J."/>
            <person name="Zhao F."/>
            <person name="Cao W."/>
        </authorList>
    </citation>
    <scope>NUCLEOTIDE SEQUENCE</scope>
    <source>
        <strain evidence="1">Hyas-2018</strain>
    </source>
</reference>
<sequence length="120" mass="12991">MSAQPPLLHRLAAAVTIELPRVFVNMDVDLLEECHDDHLHVYVDGMVTPATSSSVAACTYRAVTETRMCCVLAHASSTFAEVAGLHMDGCRPPCGGSMILVTILALRATTGVICVMWYER</sequence>
<dbReference type="EMBL" id="CM023482">
    <property type="protein sequence ID" value="KAH6937481.1"/>
    <property type="molecule type" value="Genomic_DNA"/>
</dbReference>
<organism evidence="1 2">
    <name type="scientific">Hyalomma asiaticum</name>
    <name type="common">Tick</name>
    <dbReference type="NCBI Taxonomy" id="266040"/>
    <lineage>
        <taxon>Eukaryota</taxon>
        <taxon>Metazoa</taxon>
        <taxon>Ecdysozoa</taxon>
        <taxon>Arthropoda</taxon>
        <taxon>Chelicerata</taxon>
        <taxon>Arachnida</taxon>
        <taxon>Acari</taxon>
        <taxon>Parasitiformes</taxon>
        <taxon>Ixodida</taxon>
        <taxon>Ixodoidea</taxon>
        <taxon>Ixodidae</taxon>
        <taxon>Hyalomminae</taxon>
        <taxon>Hyalomma</taxon>
    </lineage>
</organism>
<keyword evidence="2" id="KW-1185">Reference proteome</keyword>
<proteinExistence type="predicted"/>
<evidence type="ECO:0000313" key="1">
    <source>
        <dbReference type="EMBL" id="KAH6937481.1"/>
    </source>
</evidence>
<evidence type="ECO:0000313" key="2">
    <source>
        <dbReference type="Proteomes" id="UP000821845"/>
    </source>
</evidence>
<comment type="caution">
    <text evidence="1">The sequence shown here is derived from an EMBL/GenBank/DDBJ whole genome shotgun (WGS) entry which is preliminary data.</text>
</comment>
<protein>
    <submittedName>
        <fullName evidence="1">Uncharacterized protein</fullName>
    </submittedName>
</protein>
<name>A0ACB7SU24_HYAAI</name>